<evidence type="ECO:0000313" key="1">
    <source>
        <dbReference type="EMBL" id="QRW15995.1"/>
    </source>
</evidence>
<proteinExistence type="predicted"/>
<dbReference type="KEGG" id="rsx:RhiXN_03996"/>
<reference evidence="1" key="1">
    <citation type="submission" date="2020-05" db="EMBL/GenBank/DDBJ databases">
        <title>Evolutionary and genomic comparisons of hybrid uninucleate and nonhybrid Rhizoctonia fungi.</title>
        <authorList>
            <person name="Li C."/>
            <person name="Chen X."/>
        </authorList>
    </citation>
    <scope>NUCLEOTIDE SEQUENCE</scope>
    <source>
        <strain evidence="1">AG-1 IA</strain>
    </source>
</reference>
<protein>
    <submittedName>
        <fullName evidence="1">Uncharacterized protein</fullName>
    </submittedName>
</protein>
<dbReference type="EMBL" id="CP059658">
    <property type="protein sequence ID" value="QRW15995.1"/>
    <property type="molecule type" value="Genomic_DNA"/>
</dbReference>
<dbReference type="AlphaFoldDB" id="A0A8H8NMP3"/>
<gene>
    <name evidence="1" type="ORF">RhiXN_03996</name>
</gene>
<dbReference type="RefSeq" id="XP_043176232.1">
    <property type="nucleotide sequence ID" value="XM_043323813.1"/>
</dbReference>
<evidence type="ECO:0000313" key="2">
    <source>
        <dbReference type="Proteomes" id="UP000650533"/>
    </source>
</evidence>
<organism evidence="1 2">
    <name type="scientific">Rhizoctonia solani</name>
    <dbReference type="NCBI Taxonomy" id="456999"/>
    <lineage>
        <taxon>Eukaryota</taxon>
        <taxon>Fungi</taxon>
        <taxon>Dikarya</taxon>
        <taxon>Basidiomycota</taxon>
        <taxon>Agaricomycotina</taxon>
        <taxon>Agaricomycetes</taxon>
        <taxon>Cantharellales</taxon>
        <taxon>Ceratobasidiaceae</taxon>
        <taxon>Rhizoctonia</taxon>
    </lineage>
</organism>
<accession>A0A8H8NMP3</accession>
<dbReference type="GeneID" id="67026276"/>
<name>A0A8H8NMP3_9AGAM</name>
<sequence length="170" mass="18646">MASRPHSDPTKILEDQALMAAWGINGGDEGRVHGDGDQKIVDAFDELKKKRGGDNPPNWLHRLSATRPAPACALGRCQRHPADIILSYSHHNLQNHSFEAFAPLLSKQGQAAAHRFSVQYGLSDRSYASMAPRPSRNGVLEDNRLLKLTENWPGGLPNLAAGYAFRRNSG</sequence>
<dbReference type="Proteomes" id="UP000650533">
    <property type="component" value="Chromosome 1"/>
</dbReference>